<gene>
    <name evidence="1" type="ORF">ANE_LOCUS14925</name>
</gene>
<keyword evidence="2" id="KW-1185">Reference proteome</keyword>
<dbReference type="Proteomes" id="UP000489600">
    <property type="component" value="Unassembled WGS sequence"/>
</dbReference>
<protein>
    <submittedName>
        <fullName evidence="1">Uncharacterized protein</fullName>
    </submittedName>
</protein>
<dbReference type="EMBL" id="CABITT030000005">
    <property type="protein sequence ID" value="VVB04481.1"/>
    <property type="molecule type" value="Genomic_DNA"/>
</dbReference>
<accession>A0A565BSY0</accession>
<reference evidence="1" key="1">
    <citation type="submission" date="2019-07" db="EMBL/GenBank/DDBJ databases">
        <authorList>
            <person name="Dittberner H."/>
        </authorList>
    </citation>
    <scope>NUCLEOTIDE SEQUENCE [LARGE SCALE GENOMIC DNA]</scope>
</reference>
<comment type="caution">
    <text evidence="1">The sequence shown here is derived from an EMBL/GenBank/DDBJ whole genome shotgun (WGS) entry which is preliminary data.</text>
</comment>
<organism evidence="1 2">
    <name type="scientific">Arabis nemorensis</name>
    <dbReference type="NCBI Taxonomy" id="586526"/>
    <lineage>
        <taxon>Eukaryota</taxon>
        <taxon>Viridiplantae</taxon>
        <taxon>Streptophyta</taxon>
        <taxon>Embryophyta</taxon>
        <taxon>Tracheophyta</taxon>
        <taxon>Spermatophyta</taxon>
        <taxon>Magnoliopsida</taxon>
        <taxon>eudicotyledons</taxon>
        <taxon>Gunneridae</taxon>
        <taxon>Pentapetalae</taxon>
        <taxon>rosids</taxon>
        <taxon>malvids</taxon>
        <taxon>Brassicales</taxon>
        <taxon>Brassicaceae</taxon>
        <taxon>Arabideae</taxon>
        <taxon>Arabis</taxon>
    </lineage>
</organism>
<proteinExistence type="predicted"/>
<evidence type="ECO:0000313" key="1">
    <source>
        <dbReference type="EMBL" id="VVB04481.1"/>
    </source>
</evidence>
<evidence type="ECO:0000313" key="2">
    <source>
        <dbReference type="Proteomes" id="UP000489600"/>
    </source>
</evidence>
<sequence length="60" mass="6408">MSQRTTFCRLDNRSARFGERARLGDMATMVQSVLGAVGVHFPEGTTQIVVVNHVAGTSSG</sequence>
<name>A0A565BSY0_9BRAS</name>
<dbReference type="AlphaFoldDB" id="A0A565BSY0"/>